<name>A0A5B7SNR7_9FLAO</name>
<dbReference type="EMBL" id="CP040710">
    <property type="protein sequence ID" value="QCW98632.1"/>
    <property type="molecule type" value="Genomic_DNA"/>
</dbReference>
<accession>A0A5B7SNR7</accession>
<reference evidence="1 2" key="1">
    <citation type="submission" date="2019-05" db="EMBL/GenBank/DDBJ databases">
        <title>Genome sequencing of F202Z8.</title>
        <authorList>
            <person name="Kwon Y.M."/>
        </authorList>
    </citation>
    <scope>NUCLEOTIDE SEQUENCE [LARGE SCALE GENOMIC DNA]</scope>
    <source>
        <strain evidence="1 2">F202Z8</strain>
    </source>
</reference>
<keyword evidence="2" id="KW-1185">Reference proteome</keyword>
<dbReference type="Gene3D" id="2.130.10.10">
    <property type="entry name" value="YVTN repeat-like/Quinoprotein amine dehydrogenase"/>
    <property type="match status" value="1"/>
</dbReference>
<gene>
    <name evidence="1" type="ORF">FGM00_00285</name>
</gene>
<evidence type="ECO:0000313" key="1">
    <source>
        <dbReference type="EMBL" id="QCW98632.1"/>
    </source>
</evidence>
<dbReference type="RefSeq" id="WP_138850987.1">
    <property type="nucleotide sequence ID" value="NZ_CP040710.1"/>
</dbReference>
<protein>
    <recommendedName>
        <fullName evidence="3">SdiA-regulated family protein</fullName>
    </recommendedName>
</protein>
<dbReference type="InterPro" id="IPR015943">
    <property type="entry name" value="WD40/YVTN_repeat-like_dom_sf"/>
</dbReference>
<proteinExistence type="predicted"/>
<dbReference type="SUPFAM" id="SSF101898">
    <property type="entry name" value="NHL repeat"/>
    <property type="match status" value="1"/>
</dbReference>
<dbReference type="PROSITE" id="PS51257">
    <property type="entry name" value="PROKAR_LIPOPROTEIN"/>
    <property type="match status" value="1"/>
</dbReference>
<dbReference type="Proteomes" id="UP000310017">
    <property type="component" value="Chromosome"/>
</dbReference>
<dbReference type="OrthoDB" id="5599486at2"/>
<dbReference type="AlphaFoldDB" id="A0A5B7SNR7"/>
<evidence type="ECO:0008006" key="3">
    <source>
        <dbReference type="Google" id="ProtNLM"/>
    </source>
</evidence>
<dbReference type="KEGG" id="asag:FGM00_00285"/>
<evidence type="ECO:0000313" key="2">
    <source>
        <dbReference type="Proteomes" id="UP000310017"/>
    </source>
</evidence>
<sequence length="283" mass="31921">MNRYLLLLASAWFVGCAGHGQLKFVADLPSSLDENSGIAMFNDSTVWLIEDKGNGDNIYKVNHKGEIIQKLEVKNAKNGDWEDLATNSNGNLYIGDFGNNDNNRKNLTIYKLPNPETEPGDKIDAKKIKFRYPEQKDFPAKKEDRVFDAEAFFHYGQNLYIFTKNDGNPFTGETSIYRVIDKKGKQDAKLVGRLNICLDWNTCRITSADISPNGKTIVLLGYGKLWRLTDFTLNDFSGVTIEEFDLGIRTQLESVCFSDNDTLFLSDEKRGNEGGNLYSLVLP</sequence>
<organism evidence="1 2">
    <name type="scientific">Aggregatimonas sangjinii</name>
    <dbReference type="NCBI Taxonomy" id="2583587"/>
    <lineage>
        <taxon>Bacteria</taxon>
        <taxon>Pseudomonadati</taxon>
        <taxon>Bacteroidota</taxon>
        <taxon>Flavobacteriia</taxon>
        <taxon>Flavobacteriales</taxon>
        <taxon>Flavobacteriaceae</taxon>
        <taxon>Aggregatimonas</taxon>
    </lineage>
</organism>